<dbReference type="Gene3D" id="2.70.70.10">
    <property type="entry name" value="Glucose Permease (Domain IIA)"/>
    <property type="match status" value="1"/>
</dbReference>
<comment type="caution">
    <text evidence="2">The sequence shown here is derived from an EMBL/GenBank/DDBJ whole genome shotgun (WGS) entry which is preliminary data.</text>
</comment>
<dbReference type="eggNOG" id="COG0739">
    <property type="taxonomic scope" value="Bacteria"/>
</dbReference>
<reference evidence="2 3" key="1">
    <citation type="journal article" date="2013" name="Genome Announc.">
        <title>Draft Genome Sequence of Indibacter alkaliphilus Strain LW1T, Isolated from Lonar Lake, a Haloalkaline Lake in the Buldana District of Maharashtra, India.</title>
        <authorList>
            <person name="Singh A."/>
            <person name="Kumar Jangir P."/>
            <person name="Sharma R."/>
            <person name="Singh A."/>
            <person name="Kumar Pinnaka A."/>
            <person name="Shivaji S."/>
        </authorList>
    </citation>
    <scope>NUCLEOTIDE SEQUENCE [LARGE SCALE GENOMIC DNA]</scope>
    <source>
        <strain evidence="3">CCUG 57479 / KCTC 22604 / LW1</strain>
    </source>
</reference>
<dbReference type="AlphaFoldDB" id="S2D559"/>
<keyword evidence="3" id="KW-1185">Reference proteome</keyword>
<gene>
    <name evidence="2" type="ORF">A33Q_4288</name>
</gene>
<dbReference type="SUPFAM" id="SSF51261">
    <property type="entry name" value="Duplicated hybrid motif"/>
    <property type="match status" value="1"/>
</dbReference>
<dbReference type="Pfam" id="PF01551">
    <property type="entry name" value="Peptidase_M23"/>
    <property type="match status" value="1"/>
</dbReference>
<protein>
    <recommendedName>
        <fullName evidence="1">M23ase beta-sheet core domain-containing protein</fullName>
    </recommendedName>
</protein>
<dbReference type="InterPro" id="IPR011055">
    <property type="entry name" value="Dup_hybrid_motif"/>
</dbReference>
<feature type="domain" description="M23ase beta-sheet core" evidence="1">
    <location>
        <begin position="93"/>
        <end position="191"/>
    </location>
</feature>
<accession>S2D559</accession>
<dbReference type="PANTHER" id="PTHR21666:SF270">
    <property type="entry name" value="MUREIN HYDROLASE ACTIVATOR ENVC"/>
    <property type="match status" value="1"/>
</dbReference>
<dbReference type="CDD" id="cd12797">
    <property type="entry name" value="M23_peptidase"/>
    <property type="match status" value="1"/>
</dbReference>
<dbReference type="OrthoDB" id="9801052at2"/>
<dbReference type="InterPro" id="IPR016047">
    <property type="entry name" value="M23ase_b-sheet_dom"/>
</dbReference>
<evidence type="ECO:0000313" key="3">
    <source>
        <dbReference type="Proteomes" id="UP000006073"/>
    </source>
</evidence>
<dbReference type="Proteomes" id="UP000006073">
    <property type="component" value="Unassembled WGS sequence"/>
</dbReference>
<dbReference type="STRING" id="1189612.A33Q_4288"/>
<sequence>MQNTLISYLEGNKIFPVMGEDLTLSNTLPLDFSPANSHLEKLDLSDTQKFDDYVFDLISKAKKKYGIGGYFEHRAIYSRSTVFATDLADFRDIHMGVDIWAQAWTPVFAPLNGVVHSFQDNAGFGNYGPTIILEHELDDKKLFSLYGHLALEDLSGLKVGQVIKKGQRFCHIGPFPENGDWPPHLHFQLMWDMIGMFGDFPGVCSHREMEKYRKICPDPNLLIPFRS</sequence>
<dbReference type="RefSeq" id="WP_009032975.1">
    <property type="nucleotide sequence ID" value="NZ_ALWO02000052.1"/>
</dbReference>
<dbReference type="EMBL" id="ALWO02000052">
    <property type="protein sequence ID" value="EOZ92195.1"/>
    <property type="molecule type" value="Genomic_DNA"/>
</dbReference>
<dbReference type="PANTHER" id="PTHR21666">
    <property type="entry name" value="PEPTIDASE-RELATED"/>
    <property type="match status" value="1"/>
</dbReference>
<name>S2D559_INDAL</name>
<dbReference type="GO" id="GO:0004222">
    <property type="term" value="F:metalloendopeptidase activity"/>
    <property type="evidence" value="ECO:0007669"/>
    <property type="project" value="TreeGrafter"/>
</dbReference>
<evidence type="ECO:0000313" key="2">
    <source>
        <dbReference type="EMBL" id="EOZ92195.1"/>
    </source>
</evidence>
<organism evidence="2 3">
    <name type="scientific">Indibacter alkaliphilus (strain CCUG 57479 / KCTC 22604 / LW1)</name>
    <dbReference type="NCBI Taxonomy" id="1189612"/>
    <lineage>
        <taxon>Bacteria</taxon>
        <taxon>Pseudomonadati</taxon>
        <taxon>Bacteroidota</taxon>
        <taxon>Cytophagia</taxon>
        <taxon>Cytophagales</taxon>
        <taxon>Cyclobacteriaceae</taxon>
    </lineage>
</organism>
<proteinExistence type="predicted"/>
<evidence type="ECO:0000259" key="1">
    <source>
        <dbReference type="Pfam" id="PF01551"/>
    </source>
</evidence>
<dbReference type="InterPro" id="IPR050570">
    <property type="entry name" value="Cell_wall_metabolism_enzyme"/>
</dbReference>